<dbReference type="Proteomes" id="UP000033636">
    <property type="component" value="Unassembled WGS sequence"/>
</dbReference>
<name>A0ACC6V0M2_9CREN</name>
<accession>A0ACC6V0M2</accession>
<organism evidence="1 2">
    <name type="scientific">Thermoproteus sp. AZ2</name>
    <dbReference type="NCBI Taxonomy" id="1609232"/>
    <lineage>
        <taxon>Archaea</taxon>
        <taxon>Thermoproteota</taxon>
        <taxon>Thermoprotei</taxon>
        <taxon>Thermoproteales</taxon>
        <taxon>Thermoproteaceae</taxon>
        <taxon>Thermoproteus</taxon>
    </lineage>
</organism>
<reference evidence="1" key="1">
    <citation type="submission" date="2024-07" db="EMBL/GenBank/DDBJ databases">
        <title>Metagenome and Metagenome-Assembled Genomes of Archaea from a hot spring from the geothermal field of Los Azufres, Mexico.</title>
        <authorList>
            <person name="Marin-Paredes R."/>
            <person name="Martinez-Romero E."/>
            <person name="Servin-Garciduenas L.E."/>
        </authorList>
    </citation>
    <scope>NUCLEOTIDE SEQUENCE</scope>
</reference>
<sequence length="248" mass="25795">MPVAVVTGSGRGIGRAIAVRLAKEGYSVVVNAKRGKEEVEEALSLIKSVGGAGLAVLADVATRDGCRRLVEEALKAFGRLDVLVNNAGLGLYSPFLAADDKLIEKQLETTLKSTIYCSQEAAKAMADGGVIINVSSIAGITPFYGLSIYSAAKAAIINLTKALAVELAPRIRVNAVAPGVVPTKMGQSLMGLLGISDEEFAKRFTLLGKLPTPDDVAEAVLALIKIPSITGQVLVVDSGESLMGARLY</sequence>
<proteinExistence type="predicted"/>
<evidence type="ECO:0000313" key="2">
    <source>
        <dbReference type="Proteomes" id="UP000033636"/>
    </source>
</evidence>
<protein>
    <submittedName>
        <fullName evidence="1">SDR family oxidoreductase</fullName>
    </submittedName>
</protein>
<dbReference type="EMBL" id="JZWT02000010">
    <property type="protein sequence ID" value="MFB6490545.1"/>
    <property type="molecule type" value="Genomic_DNA"/>
</dbReference>
<gene>
    <name evidence="1" type="ORF">TU35_004745</name>
</gene>
<comment type="caution">
    <text evidence="1">The sequence shown here is derived from an EMBL/GenBank/DDBJ whole genome shotgun (WGS) entry which is preliminary data.</text>
</comment>
<evidence type="ECO:0000313" key="1">
    <source>
        <dbReference type="EMBL" id="MFB6490545.1"/>
    </source>
</evidence>